<keyword evidence="3" id="KW-1185">Reference proteome</keyword>
<reference evidence="2 3" key="1">
    <citation type="submission" date="2018-05" db="EMBL/GenBank/DDBJ databases">
        <title>Amnibacterium sp. M8JJ-5, whole genome shotgun sequence.</title>
        <authorList>
            <person name="Tuo L."/>
        </authorList>
    </citation>
    <scope>NUCLEOTIDE SEQUENCE [LARGE SCALE GENOMIC DNA]</scope>
    <source>
        <strain evidence="2 3">M8JJ-5</strain>
    </source>
</reference>
<dbReference type="Pfam" id="PF07969">
    <property type="entry name" value="Amidohydro_3"/>
    <property type="match status" value="1"/>
</dbReference>
<dbReference type="GO" id="GO:0016810">
    <property type="term" value="F:hydrolase activity, acting on carbon-nitrogen (but not peptide) bonds"/>
    <property type="evidence" value="ECO:0007669"/>
    <property type="project" value="InterPro"/>
</dbReference>
<evidence type="ECO:0000313" key="3">
    <source>
        <dbReference type="Proteomes" id="UP000244893"/>
    </source>
</evidence>
<accession>A0A2V1HWK1</accession>
<gene>
    <name evidence="2" type="ORF">DDQ50_12870</name>
</gene>
<dbReference type="CDD" id="cd01300">
    <property type="entry name" value="YtcJ_like"/>
    <property type="match status" value="1"/>
</dbReference>
<dbReference type="PANTHER" id="PTHR22642">
    <property type="entry name" value="IMIDAZOLONEPROPIONASE"/>
    <property type="match status" value="1"/>
</dbReference>
<dbReference type="EMBL" id="QEOP01000002">
    <property type="protein sequence ID" value="PVZ94584.1"/>
    <property type="molecule type" value="Genomic_DNA"/>
</dbReference>
<keyword evidence="2" id="KW-0378">Hydrolase</keyword>
<dbReference type="OrthoDB" id="3238066at2"/>
<dbReference type="Gene3D" id="3.20.20.140">
    <property type="entry name" value="Metal-dependent hydrolases"/>
    <property type="match status" value="1"/>
</dbReference>
<feature type="domain" description="Amidohydrolase 3" evidence="1">
    <location>
        <begin position="54"/>
        <end position="549"/>
    </location>
</feature>
<proteinExistence type="predicted"/>
<comment type="caution">
    <text evidence="2">The sequence shown here is derived from an EMBL/GenBank/DDBJ whole genome shotgun (WGS) entry which is preliminary data.</text>
</comment>
<dbReference type="SUPFAM" id="SSF51556">
    <property type="entry name" value="Metallo-dependent hydrolases"/>
    <property type="match status" value="1"/>
</dbReference>
<dbReference type="SUPFAM" id="SSF51338">
    <property type="entry name" value="Composite domain of metallo-dependent hydrolases"/>
    <property type="match status" value="1"/>
</dbReference>
<sequence length="557" mass="59549">MSETTTPDLIVTGGPIYTAAIGQPWVEAVAVTDGKISAIGSEAEIRALAGPATEIVDAAGRLVMPGLSDGHIHLGLGGGQAAWELPLLPSDSKEEIFAKIVDWAADFGPDEWIVGGIVGSTVMDDVMNVDDLAALDAASGGRPVLLRDDSMHNRWVNSRALELMGVGADTPDPEGGSYVRDASGALTGVLQELASGEAETAFVAHTVDPDARNKVSLKKAMEVINSYGITAVQDAATMEYSWKALSALEEDGVISAWIVGSMPTRPFIEAGPVGEELYAIGRAHGSKHVRPDFLKFVLDGVPMTRTTAMLHPYICHEHEDPDFVGESYWTLEELVAGVEYCYDNNLGGKLHATGDASVRLVLDAVEKVRAERGPGPIFQIAHVEFVDPVDVPRFAELGVVPDASPYLWYPGVIQESIAKQIPQATVDRSWVTKDFVDTGALLSAGSDWPCVLPTPDPWLAIETLVTRANIDPSVPGELNPSQKLTVEQAVVAFTRNPAQAMGLSDVTGTIEVGLSADFIVLDRNIFEVAPREIHETKVDLTYFEGKKVHERAAALAS</sequence>
<evidence type="ECO:0000313" key="2">
    <source>
        <dbReference type="EMBL" id="PVZ94584.1"/>
    </source>
</evidence>
<name>A0A2V1HWK1_9MICO</name>
<dbReference type="InterPro" id="IPR011059">
    <property type="entry name" value="Metal-dep_hydrolase_composite"/>
</dbReference>
<dbReference type="Gene3D" id="3.10.310.70">
    <property type="match status" value="1"/>
</dbReference>
<dbReference type="Gene3D" id="2.30.40.10">
    <property type="entry name" value="Urease, subunit C, domain 1"/>
    <property type="match status" value="1"/>
</dbReference>
<dbReference type="InterPro" id="IPR013108">
    <property type="entry name" value="Amidohydro_3"/>
</dbReference>
<organism evidence="2 3">
    <name type="scientific">Amnibacterium flavum</name>
    <dbReference type="NCBI Taxonomy" id="2173173"/>
    <lineage>
        <taxon>Bacteria</taxon>
        <taxon>Bacillati</taxon>
        <taxon>Actinomycetota</taxon>
        <taxon>Actinomycetes</taxon>
        <taxon>Micrococcales</taxon>
        <taxon>Microbacteriaceae</taxon>
        <taxon>Amnibacterium</taxon>
    </lineage>
</organism>
<dbReference type="PANTHER" id="PTHR22642:SF2">
    <property type="entry name" value="PROTEIN LONG AFTER FAR-RED 3"/>
    <property type="match status" value="1"/>
</dbReference>
<dbReference type="InterPro" id="IPR032466">
    <property type="entry name" value="Metal_Hydrolase"/>
</dbReference>
<dbReference type="AlphaFoldDB" id="A0A2V1HWK1"/>
<dbReference type="InterPro" id="IPR033932">
    <property type="entry name" value="YtcJ-like"/>
</dbReference>
<dbReference type="RefSeq" id="WP_116757095.1">
    <property type="nucleotide sequence ID" value="NZ_JBHUEX010000001.1"/>
</dbReference>
<protein>
    <submittedName>
        <fullName evidence="2">Amidohydrolase</fullName>
    </submittedName>
</protein>
<evidence type="ECO:0000259" key="1">
    <source>
        <dbReference type="Pfam" id="PF07969"/>
    </source>
</evidence>
<dbReference type="Proteomes" id="UP000244893">
    <property type="component" value="Unassembled WGS sequence"/>
</dbReference>